<dbReference type="InterPro" id="IPR009081">
    <property type="entry name" value="PP-bd_ACP"/>
</dbReference>
<dbReference type="PROSITE" id="PS00012">
    <property type="entry name" value="PHOSPHOPANTETHEINE"/>
    <property type="match status" value="1"/>
</dbReference>
<dbReference type="PATRIC" id="fig|1075402.3.peg.748"/>
<dbReference type="SMART" id="SM01294">
    <property type="entry name" value="PKS_PP_betabranch"/>
    <property type="match status" value="1"/>
</dbReference>
<dbReference type="Proteomes" id="UP000176101">
    <property type="component" value="Unassembled WGS sequence"/>
</dbReference>
<dbReference type="FunFam" id="1.10.1200.10:FF:000007">
    <property type="entry name" value="Probable polyketide synthase pks17"/>
    <property type="match status" value="1"/>
</dbReference>
<dbReference type="SUPFAM" id="SSF51735">
    <property type="entry name" value="NAD(P)-binding Rossmann-fold domains"/>
    <property type="match status" value="1"/>
</dbReference>
<sequence>LDELTREDDLAVFAVFSSSAGVLGSPGQGNYSAANAFLDAYATRRRQQGLPATSLAWGPWSQSTGMTSDLSEADLRRMARAGLPALRPEQGLALFDAALEHPGPALLPMAVDSRTLGGGGPVPPLLRGLAQPAGRRTAASGEGSDDAEPLTRRLAALSPAERERAVLDTVCAQVAGVLGYGSGDEVGPEVTFKELGFDSLTSVELRNRLGTALGLTLPATLIFDYPTPLELAGHLCEELLPDGGEDETPGGAADGTNAVDDATIREALANVPVDALRRSGVLDTVLALAGGPDADGRTDGQPEAAEPDADSYEDVEVDDLVRMVLGDEE</sequence>
<proteinExistence type="predicted"/>
<dbReference type="InterPro" id="IPR036736">
    <property type="entry name" value="ACP-like_sf"/>
</dbReference>
<keyword evidence="2" id="KW-0597">Phosphoprotein</keyword>
<evidence type="ECO:0000259" key="6">
    <source>
        <dbReference type="PROSITE" id="PS50075"/>
    </source>
</evidence>
<dbReference type="GO" id="GO:0017000">
    <property type="term" value="P:antibiotic biosynthetic process"/>
    <property type="evidence" value="ECO:0007669"/>
    <property type="project" value="UniProtKB-ARBA"/>
</dbReference>
<dbReference type="InterPro" id="IPR006162">
    <property type="entry name" value="Ppantetheine_attach_site"/>
</dbReference>
<feature type="compositionally biased region" description="Acidic residues" evidence="5">
    <location>
        <begin position="305"/>
        <end position="317"/>
    </location>
</feature>
<feature type="region of interest" description="Disordered" evidence="5">
    <location>
        <begin position="289"/>
        <end position="317"/>
    </location>
</feature>
<dbReference type="GO" id="GO:0031177">
    <property type="term" value="F:phosphopantetheine binding"/>
    <property type="evidence" value="ECO:0007669"/>
    <property type="project" value="InterPro"/>
</dbReference>
<evidence type="ECO:0000256" key="3">
    <source>
        <dbReference type="ARBA" id="ARBA00022679"/>
    </source>
</evidence>
<organism evidence="7 8">
    <name type="scientific">Streptomyces oceani</name>
    <dbReference type="NCBI Taxonomy" id="1075402"/>
    <lineage>
        <taxon>Bacteria</taxon>
        <taxon>Bacillati</taxon>
        <taxon>Actinomycetota</taxon>
        <taxon>Actinomycetes</taxon>
        <taxon>Kitasatosporales</taxon>
        <taxon>Streptomycetaceae</taxon>
        <taxon>Streptomyces</taxon>
    </lineage>
</organism>
<gene>
    <name evidence="7" type="ORF">AN216_00420</name>
</gene>
<dbReference type="GO" id="GO:0004312">
    <property type="term" value="F:fatty acid synthase activity"/>
    <property type="evidence" value="ECO:0007669"/>
    <property type="project" value="TreeGrafter"/>
</dbReference>
<dbReference type="InterPro" id="IPR020806">
    <property type="entry name" value="PKS_PP-bd"/>
</dbReference>
<reference evidence="7 8" key="1">
    <citation type="journal article" date="2016" name="Front. Microbiol.">
        <title>Comparative Genomics Analysis of Streptomyces Species Reveals Their Adaptation to the Marine Environment and Their Diversity at the Genomic Level.</title>
        <authorList>
            <person name="Tian X."/>
            <person name="Zhang Z."/>
            <person name="Yang T."/>
            <person name="Chen M."/>
            <person name="Li J."/>
            <person name="Chen F."/>
            <person name="Yang J."/>
            <person name="Li W."/>
            <person name="Zhang B."/>
            <person name="Zhang Z."/>
            <person name="Wu J."/>
            <person name="Zhang C."/>
            <person name="Long L."/>
            <person name="Xiao J."/>
        </authorList>
    </citation>
    <scope>NUCLEOTIDE SEQUENCE [LARGE SCALE GENOMIC DNA]</scope>
    <source>
        <strain evidence="7 8">SCSIO 02100</strain>
    </source>
</reference>
<evidence type="ECO:0000256" key="1">
    <source>
        <dbReference type="ARBA" id="ARBA00022450"/>
    </source>
</evidence>
<keyword evidence="3" id="KW-0808">Transferase</keyword>
<name>A0A1E7KQU8_9ACTN</name>
<accession>A0A1E7KQU8</accession>
<dbReference type="SMART" id="SM00823">
    <property type="entry name" value="PKS_PP"/>
    <property type="match status" value="1"/>
</dbReference>
<evidence type="ECO:0000256" key="5">
    <source>
        <dbReference type="SAM" id="MobiDB-lite"/>
    </source>
</evidence>
<dbReference type="Gene3D" id="3.40.50.720">
    <property type="entry name" value="NAD(P)-binding Rossmann-like Domain"/>
    <property type="match status" value="1"/>
</dbReference>
<feature type="non-terminal residue" evidence="7">
    <location>
        <position position="1"/>
    </location>
</feature>
<dbReference type="GO" id="GO:0006633">
    <property type="term" value="P:fatty acid biosynthetic process"/>
    <property type="evidence" value="ECO:0007669"/>
    <property type="project" value="TreeGrafter"/>
</dbReference>
<dbReference type="EMBL" id="LJGU01000077">
    <property type="protein sequence ID" value="OEV06223.1"/>
    <property type="molecule type" value="Genomic_DNA"/>
</dbReference>
<evidence type="ECO:0000313" key="8">
    <source>
        <dbReference type="Proteomes" id="UP000176101"/>
    </source>
</evidence>
<protein>
    <recommendedName>
        <fullName evidence="6">Carrier domain-containing protein</fullName>
    </recommendedName>
</protein>
<dbReference type="RefSeq" id="WP_139140822.1">
    <property type="nucleotide sequence ID" value="NZ_LJGU01000077.1"/>
</dbReference>
<keyword evidence="4" id="KW-0511">Multifunctional enzyme</keyword>
<dbReference type="Pfam" id="PF00550">
    <property type="entry name" value="PP-binding"/>
    <property type="match status" value="1"/>
</dbReference>
<dbReference type="InterPro" id="IPR050091">
    <property type="entry name" value="PKS_NRPS_Biosynth_Enz"/>
</dbReference>
<evidence type="ECO:0000256" key="2">
    <source>
        <dbReference type="ARBA" id="ARBA00022553"/>
    </source>
</evidence>
<dbReference type="OrthoDB" id="9778690at2"/>
<dbReference type="PANTHER" id="PTHR43775">
    <property type="entry name" value="FATTY ACID SYNTHASE"/>
    <property type="match status" value="1"/>
</dbReference>
<dbReference type="STRING" id="1075402.AN216_00420"/>
<dbReference type="PROSITE" id="PS50075">
    <property type="entry name" value="CARRIER"/>
    <property type="match status" value="1"/>
</dbReference>
<dbReference type="AlphaFoldDB" id="A0A1E7KQU8"/>
<dbReference type="InterPro" id="IPR013968">
    <property type="entry name" value="PKS_KR"/>
</dbReference>
<dbReference type="SUPFAM" id="SSF47336">
    <property type="entry name" value="ACP-like"/>
    <property type="match status" value="1"/>
</dbReference>
<feature type="region of interest" description="Disordered" evidence="5">
    <location>
        <begin position="130"/>
        <end position="149"/>
    </location>
</feature>
<dbReference type="Gene3D" id="1.10.1200.10">
    <property type="entry name" value="ACP-like"/>
    <property type="match status" value="1"/>
</dbReference>
<keyword evidence="8" id="KW-1185">Reference proteome</keyword>
<keyword evidence="1" id="KW-0596">Phosphopantetheine</keyword>
<dbReference type="PANTHER" id="PTHR43775:SF51">
    <property type="entry name" value="INACTIVE PHENOLPHTHIOCEROL SYNTHESIS POLYKETIDE SYNTHASE TYPE I PKS1-RELATED"/>
    <property type="match status" value="1"/>
</dbReference>
<evidence type="ECO:0000256" key="4">
    <source>
        <dbReference type="ARBA" id="ARBA00023268"/>
    </source>
</evidence>
<evidence type="ECO:0000313" key="7">
    <source>
        <dbReference type="EMBL" id="OEV06223.1"/>
    </source>
</evidence>
<dbReference type="InterPro" id="IPR036291">
    <property type="entry name" value="NAD(P)-bd_dom_sf"/>
</dbReference>
<comment type="caution">
    <text evidence="7">The sequence shown here is derived from an EMBL/GenBank/DDBJ whole genome shotgun (WGS) entry which is preliminary data.</text>
</comment>
<feature type="domain" description="Carrier" evidence="6">
    <location>
        <begin position="161"/>
        <end position="239"/>
    </location>
</feature>
<dbReference type="Pfam" id="PF08659">
    <property type="entry name" value="KR"/>
    <property type="match status" value="1"/>
</dbReference>